<keyword evidence="5" id="KW-0175">Coiled coil</keyword>
<evidence type="ECO:0000256" key="1">
    <source>
        <dbReference type="ARBA" id="ARBA00004167"/>
    </source>
</evidence>
<dbReference type="Proteomes" id="UP000188354">
    <property type="component" value="Chromosome LG01"/>
</dbReference>
<accession>A0A4P1RW67</accession>
<evidence type="ECO:0000256" key="3">
    <source>
        <dbReference type="ARBA" id="ARBA00022989"/>
    </source>
</evidence>
<dbReference type="EMBL" id="CM007361">
    <property type="protein sequence ID" value="OIW19139.1"/>
    <property type="molecule type" value="Genomic_DNA"/>
</dbReference>
<keyword evidence="3" id="KW-1133">Transmembrane helix</keyword>
<dbReference type="InterPro" id="IPR007656">
    <property type="entry name" value="GTD-bd"/>
</dbReference>
<proteinExistence type="predicted"/>
<name>A0A4P1RW67_LUPAN</name>
<dbReference type="Pfam" id="PF04576">
    <property type="entry name" value="Zein-binding"/>
    <property type="match status" value="1"/>
</dbReference>
<feature type="coiled-coil region" evidence="5">
    <location>
        <begin position="315"/>
        <end position="413"/>
    </location>
</feature>
<comment type="subcellular location">
    <subcellularLocation>
        <location evidence="1">Membrane</location>
        <topology evidence="1">Single-pass membrane protein</topology>
    </subcellularLocation>
</comment>
<dbReference type="AlphaFoldDB" id="A0A4P1RW67"/>
<evidence type="ECO:0000259" key="7">
    <source>
        <dbReference type="PROSITE" id="PS51775"/>
    </source>
</evidence>
<evidence type="ECO:0000313" key="8">
    <source>
        <dbReference type="EMBL" id="OIW19139.1"/>
    </source>
</evidence>
<organism evidence="8 9">
    <name type="scientific">Lupinus angustifolius</name>
    <name type="common">Narrow-leaved blue lupine</name>
    <dbReference type="NCBI Taxonomy" id="3871"/>
    <lineage>
        <taxon>Eukaryota</taxon>
        <taxon>Viridiplantae</taxon>
        <taxon>Streptophyta</taxon>
        <taxon>Embryophyta</taxon>
        <taxon>Tracheophyta</taxon>
        <taxon>Spermatophyta</taxon>
        <taxon>Magnoliopsida</taxon>
        <taxon>eudicotyledons</taxon>
        <taxon>Gunneridae</taxon>
        <taxon>Pentapetalae</taxon>
        <taxon>rosids</taxon>
        <taxon>fabids</taxon>
        <taxon>Fabales</taxon>
        <taxon>Fabaceae</taxon>
        <taxon>Papilionoideae</taxon>
        <taxon>50 kb inversion clade</taxon>
        <taxon>genistoids sensu lato</taxon>
        <taxon>core genistoids</taxon>
        <taxon>Genisteae</taxon>
        <taxon>Lupinus</taxon>
    </lineage>
</organism>
<gene>
    <name evidence="8" type="ORF">TanjilG_03629</name>
</gene>
<protein>
    <recommendedName>
        <fullName evidence="7">GTD-binding domain-containing protein</fullName>
    </recommendedName>
</protein>
<keyword evidence="2" id="KW-0812">Transmembrane</keyword>
<evidence type="ECO:0000256" key="5">
    <source>
        <dbReference type="SAM" id="Coils"/>
    </source>
</evidence>
<evidence type="ECO:0000256" key="6">
    <source>
        <dbReference type="SAM" id="MobiDB-lite"/>
    </source>
</evidence>
<dbReference type="GO" id="GO:0016020">
    <property type="term" value="C:membrane"/>
    <property type="evidence" value="ECO:0007669"/>
    <property type="project" value="UniProtKB-SubCell"/>
</dbReference>
<keyword evidence="9" id="KW-1185">Reference proteome</keyword>
<evidence type="ECO:0000256" key="4">
    <source>
        <dbReference type="ARBA" id="ARBA00023136"/>
    </source>
</evidence>
<dbReference type="Gramene" id="OIW19139">
    <property type="protein sequence ID" value="OIW19139"/>
    <property type="gene ID" value="TanjilG_03629"/>
</dbReference>
<dbReference type="GO" id="GO:0080115">
    <property type="term" value="F:myosin XI tail binding"/>
    <property type="evidence" value="ECO:0007669"/>
    <property type="project" value="UniProtKB-ARBA"/>
</dbReference>
<evidence type="ECO:0000313" key="9">
    <source>
        <dbReference type="Proteomes" id="UP000188354"/>
    </source>
</evidence>
<dbReference type="InterPro" id="IPR039306">
    <property type="entry name" value="MYOB"/>
</dbReference>
<dbReference type="STRING" id="3871.A0A4P1RW67"/>
<feature type="region of interest" description="Disordered" evidence="6">
    <location>
        <begin position="276"/>
        <end position="297"/>
    </location>
</feature>
<keyword evidence="4" id="KW-0472">Membrane</keyword>
<dbReference type="PANTHER" id="PTHR31448">
    <property type="entry name" value="MYOSIN-BINDING PROTEIN 2"/>
    <property type="match status" value="1"/>
</dbReference>
<evidence type="ECO:0000256" key="2">
    <source>
        <dbReference type="ARBA" id="ARBA00022692"/>
    </source>
</evidence>
<dbReference type="PROSITE" id="PS51775">
    <property type="entry name" value="GTD_BINDING"/>
    <property type="match status" value="1"/>
</dbReference>
<reference evidence="8 9" key="1">
    <citation type="journal article" date="2017" name="Plant Biotechnol. J.">
        <title>A comprehensive draft genome sequence for lupin (Lupinus angustifolius), an emerging health food: insights into plant-microbe interactions and legume evolution.</title>
        <authorList>
            <person name="Hane J.K."/>
            <person name="Ming Y."/>
            <person name="Kamphuis L.G."/>
            <person name="Nelson M.N."/>
            <person name="Garg G."/>
            <person name="Atkins C.A."/>
            <person name="Bayer P.E."/>
            <person name="Bravo A."/>
            <person name="Bringans S."/>
            <person name="Cannon S."/>
            <person name="Edwards D."/>
            <person name="Foley R."/>
            <person name="Gao L.L."/>
            <person name="Harrison M.J."/>
            <person name="Huang W."/>
            <person name="Hurgobin B."/>
            <person name="Li S."/>
            <person name="Liu C.W."/>
            <person name="McGrath A."/>
            <person name="Morahan G."/>
            <person name="Murray J."/>
            <person name="Weller J."/>
            <person name="Jian J."/>
            <person name="Singh K.B."/>
        </authorList>
    </citation>
    <scope>NUCLEOTIDE SEQUENCE [LARGE SCALE GENOMIC DNA]</scope>
    <source>
        <strain evidence="9">cv. Tanjil</strain>
        <tissue evidence="8">Whole plant</tissue>
    </source>
</reference>
<dbReference type="PANTHER" id="PTHR31448:SF3">
    <property type="entry name" value="MYOSIN-BINDING PROTEIN 2"/>
    <property type="match status" value="1"/>
</dbReference>
<sequence>MCEDCSSSSSHPDYVKLSKSFGFFPWMKQIGLNMIQDGDEGKAIEKVDDEPLRCSCCGVNLDNRFYPSCILIKPYSINIFGYPQKHNLITEGGVDAEIDGGDDHSDHRISHFVLDHHGAEHDTEENWGINIVFEVDQGIKTLADEIYKLDLGLEKGKEVLEDETLNATNDDAVQPCEHNTILDVDCTREMVQEIQHKHLEFFIHVNLEQNYQDARFSRTSEEMPKDDNVEVNMEIRDMELCFDFSLDCHDKSEFIELKTMSLEVRIPTVNNHLSSSSLELHENEEENIPDTPTSVEKDSLDGRVMSDIECGEVTIEKLKSVLKSERKALNTLYAELEDERSTSAIAAIQTMAMINRLQEEKAATQMEALQYQRMMNEQCEYDQEALQLLNEIMVKRDKEKHELEKELEGYIRKVYEYPVREKMIMSRRDRW</sequence>
<feature type="domain" description="GTD-binding" evidence="7">
    <location>
        <begin position="313"/>
        <end position="411"/>
    </location>
</feature>